<dbReference type="EMBL" id="LCRD01000022">
    <property type="protein sequence ID" value="KKW30107.1"/>
    <property type="molecule type" value="Genomic_DNA"/>
</dbReference>
<organism evidence="1 2">
    <name type="scientific">Candidatus Uhrbacteria bacterium GW2011_GWD2_52_7</name>
    <dbReference type="NCBI Taxonomy" id="1618989"/>
    <lineage>
        <taxon>Bacteria</taxon>
        <taxon>Candidatus Uhriibacteriota</taxon>
    </lineage>
</organism>
<protein>
    <submittedName>
        <fullName evidence="1">Uncharacterized protein</fullName>
    </submittedName>
</protein>
<reference evidence="1 2" key="1">
    <citation type="journal article" date="2015" name="Nature">
        <title>rRNA introns, odd ribosomes, and small enigmatic genomes across a large radiation of phyla.</title>
        <authorList>
            <person name="Brown C.T."/>
            <person name="Hug L.A."/>
            <person name="Thomas B.C."/>
            <person name="Sharon I."/>
            <person name="Castelle C.J."/>
            <person name="Singh A."/>
            <person name="Wilkins M.J."/>
            <person name="Williams K.H."/>
            <person name="Banfield J.F."/>
        </authorList>
    </citation>
    <scope>NUCLEOTIDE SEQUENCE [LARGE SCALE GENOMIC DNA]</scope>
</reference>
<evidence type="ECO:0000313" key="2">
    <source>
        <dbReference type="Proteomes" id="UP000034846"/>
    </source>
</evidence>
<evidence type="ECO:0000313" key="1">
    <source>
        <dbReference type="EMBL" id="KKW30107.1"/>
    </source>
</evidence>
<dbReference type="AlphaFoldDB" id="A0A0G1ZPM7"/>
<proteinExistence type="predicted"/>
<name>A0A0G1ZPM7_9BACT</name>
<dbReference type="Proteomes" id="UP000034846">
    <property type="component" value="Unassembled WGS sequence"/>
</dbReference>
<accession>A0A0G1ZPM7</accession>
<comment type="caution">
    <text evidence="1">The sequence shown here is derived from an EMBL/GenBank/DDBJ whole genome shotgun (WGS) entry which is preliminary data.</text>
</comment>
<gene>
    <name evidence="1" type="ORF">UY72_C0022G0006</name>
</gene>
<sequence>MEMDWNEFVRRAVDQTILALVERSRLSHGILSEQQWFRVGEGMGIRPRSAMHEYYQEWAPIVGLIVPTYLNHLFRENRVKESRFVLYRGDSFDPNLCYAIHHQLAFVVTEHSVIQVVQAFIAALCESPDFSLWRHKQNIVIHCPNGASFSLYDHNTYPGFLRM</sequence>